<feature type="signal peptide" evidence="4">
    <location>
        <begin position="1"/>
        <end position="21"/>
    </location>
</feature>
<dbReference type="InterPro" id="IPR001547">
    <property type="entry name" value="Glyco_hydro_5"/>
</dbReference>
<dbReference type="GO" id="GO:0004553">
    <property type="term" value="F:hydrolase activity, hydrolyzing O-glycosyl compounds"/>
    <property type="evidence" value="ECO:0007669"/>
    <property type="project" value="InterPro"/>
</dbReference>
<evidence type="ECO:0000256" key="4">
    <source>
        <dbReference type="SAM" id="SignalP"/>
    </source>
</evidence>
<dbReference type="Proteomes" id="UP000199306">
    <property type="component" value="Unassembled WGS sequence"/>
</dbReference>
<protein>
    <recommendedName>
        <fullName evidence="5">Glycoside hydrolase family 5 domain-containing protein</fullName>
    </recommendedName>
</protein>
<keyword evidence="1 3" id="KW-0378">Hydrolase</keyword>
<dbReference type="Gene3D" id="3.20.20.80">
    <property type="entry name" value="Glycosidases"/>
    <property type="match status" value="1"/>
</dbReference>
<dbReference type="RefSeq" id="WP_092017937.1">
    <property type="nucleotide sequence ID" value="NZ_FOXH01000008.1"/>
</dbReference>
<sequence length="335" mass="36175">MKKKYLFQAISTMACVSLMCAFVPVFTGCSDKSSSVQPETKTQVEGVFGNGVNLQPSYYNSGNADLGWRYMTSGNSFNFDTGNKIKTVRIEIEPGQETNAKRWISEAKTAGKTIICTYHKASVLGSDDANELTAAANWWKNNYSSLGGGFTINLMNEWGSHNLTATAYANAYNNAISIVRQVYSGSIIIDIPGWGQESYVAVNAVLARGTGGVKINDTNIILSTHIYAGNWVQQRTNTSGTVTGSGWMNTADLDYLNTSGRSVIVGEFGNGTSGSADWSGLVDNAKGKGWTVLGWSWNGDGGSMNMITPQFQAYTAGSPKTYSKSSYWNTIINKL</sequence>
<feature type="domain" description="Glycoside hydrolase family 5" evidence="5">
    <location>
        <begin position="98"/>
        <end position="300"/>
    </location>
</feature>
<evidence type="ECO:0000256" key="2">
    <source>
        <dbReference type="ARBA" id="ARBA00023295"/>
    </source>
</evidence>
<dbReference type="AlphaFoldDB" id="A0A1I5UX28"/>
<keyword evidence="4" id="KW-0732">Signal</keyword>
<dbReference type="SUPFAM" id="SSF51445">
    <property type="entry name" value="(Trans)glycosidases"/>
    <property type="match status" value="1"/>
</dbReference>
<dbReference type="EMBL" id="FOXH01000008">
    <property type="protein sequence ID" value="SFP99752.1"/>
    <property type="molecule type" value="Genomic_DNA"/>
</dbReference>
<dbReference type="InterPro" id="IPR017853">
    <property type="entry name" value="GH"/>
</dbReference>
<dbReference type="GO" id="GO:0000272">
    <property type="term" value="P:polysaccharide catabolic process"/>
    <property type="evidence" value="ECO:0007669"/>
    <property type="project" value="InterPro"/>
</dbReference>
<evidence type="ECO:0000259" key="5">
    <source>
        <dbReference type="Pfam" id="PF00150"/>
    </source>
</evidence>
<feature type="chain" id="PRO_5011779662" description="Glycoside hydrolase family 5 domain-containing protein" evidence="4">
    <location>
        <begin position="22"/>
        <end position="335"/>
    </location>
</feature>
<reference evidence="6 7" key="1">
    <citation type="submission" date="2016-10" db="EMBL/GenBank/DDBJ databases">
        <authorList>
            <person name="de Groot N.N."/>
        </authorList>
    </citation>
    <scope>NUCLEOTIDE SEQUENCE [LARGE SCALE GENOMIC DNA]</scope>
    <source>
        <strain evidence="7">E92,LMG 26720,CCM 7988</strain>
    </source>
</reference>
<dbReference type="STRING" id="1079859.SAMN04515674_10896"/>
<gene>
    <name evidence="6" type="ORF">SAMN04515674_10896</name>
</gene>
<proteinExistence type="inferred from homology"/>
<dbReference type="PROSITE" id="PS51257">
    <property type="entry name" value="PROKAR_LIPOPROTEIN"/>
    <property type="match status" value="1"/>
</dbReference>
<keyword evidence="2 3" id="KW-0326">Glycosidase</keyword>
<accession>A0A1I5UX28</accession>
<name>A0A1I5UX28_9BACT</name>
<dbReference type="OrthoDB" id="1312312at2"/>
<evidence type="ECO:0000313" key="6">
    <source>
        <dbReference type="EMBL" id="SFP99752.1"/>
    </source>
</evidence>
<comment type="similarity">
    <text evidence="3">Belongs to the glycosyl hydrolase 5 (cellulase A) family.</text>
</comment>
<evidence type="ECO:0000256" key="1">
    <source>
        <dbReference type="ARBA" id="ARBA00022801"/>
    </source>
</evidence>
<evidence type="ECO:0000313" key="7">
    <source>
        <dbReference type="Proteomes" id="UP000199306"/>
    </source>
</evidence>
<dbReference type="Pfam" id="PF00150">
    <property type="entry name" value="Cellulase"/>
    <property type="match status" value="1"/>
</dbReference>
<organism evidence="6 7">
    <name type="scientific">Pseudarcicella hirudinis</name>
    <dbReference type="NCBI Taxonomy" id="1079859"/>
    <lineage>
        <taxon>Bacteria</taxon>
        <taxon>Pseudomonadati</taxon>
        <taxon>Bacteroidota</taxon>
        <taxon>Cytophagia</taxon>
        <taxon>Cytophagales</taxon>
        <taxon>Flectobacillaceae</taxon>
        <taxon>Pseudarcicella</taxon>
    </lineage>
</organism>
<evidence type="ECO:0000256" key="3">
    <source>
        <dbReference type="RuleBase" id="RU361153"/>
    </source>
</evidence>
<keyword evidence="7" id="KW-1185">Reference proteome</keyword>